<dbReference type="Gene3D" id="3.30.70.100">
    <property type="match status" value="2"/>
</dbReference>
<dbReference type="STRING" id="4155.A0A022QL55"/>
<feature type="domain" description="Stress-response A/B barrel" evidence="2">
    <location>
        <begin position="171"/>
        <end position="265"/>
    </location>
</feature>
<dbReference type="PANTHER" id="PTHR33178:SF3">
    <property type="entry name" value="STRESS-RESPONSE A_B BARREL DOMAIN-CONTAINING PROTEIN UP3"/>
    <property type="match status" value="1"/>
</dbReference>
<dbReference type="PhylomeDB" id="A0A022QL55"/>
<protein>
    <recommendedName>
        <fullName evidence="2">Stress-response A/B barrel domain-containing protein</fullName>
    </recommendedName>
</protein>
<keyword evidence="4" id="KW-1185">Reference proteome</keyword>
<dbReference type="EMBL" id="KI631414">
    <property type="protein sequence ID" value="EYU28344.1"/>
    <property type="molecule type" value="Genomic_DNA"/>
</dbReference>
<dbReference type="OMA" id="SPIAFTH"/>
<dbReference type="InterPro" id="IPR013097">
    <property type="entry name" value="Dabb"/>
</dbReference>
<dbReference type="KEGG" id="egt:105968116"/>
<evidence type="ECO:0000313" key="3">
    <source>
        <dbReference type="EMBL" id="EYU28344.1"/>
    </source>
</evidence>
<dbReference type="AlphaFoldDB" id="A0A022QL55"/>
<evidence type="ECO:0000259" key="2">
    <source>
        <dbReference type="PROSITE" id="PS51502"/>
    </source>
</evidence>
<dbReference type="OrthoDB" id="42919at2759"/>
<gene>
    <name evidence="3" type="ORF">MIMGU_mgv1a011594mg</name>
</gene>
<dbReference type="Pfam" id="PF07876">
    <property type="entry name" value="Dabb"/>
    <property type="match status" value="2"/>
</dbReference>
<sequence length="276" mass="29820">MLGLRTAARTHLTSLPLRRSSAALLQKQPLISNLRFPLRSSSSIRMSSSDSSSHSNPNQIIEHIVLFNVKPSADLSAVNAMISNLNGLISLESVLHISAGPISRCRSKSLAFTHMLHSRYRSKSDLVSYSEHPSHVSVVTSYVKPIVDDIMAVDWIADDFSGSPAVSPDSALRLTILKLKEGAGEGGKGEVLGVLKGIREKFPSIEQLTVGENFSPARAKGFSICSIAVFNGRNELDELDAQSELANEQKDKVREFLDGVLVLDYAVAAPVQAATL</sequence>
<accession>A0A022QL55</accession>
<dbReference type="Proteomes" id="UP000030748">
    <property type="component" value="Unassembled WGS sequence"/>
</dbReference>
<dbReference type="PANTHER" id="PTHR33178">
    <property type="match status" value="1"/>
</dbReference>
<dbReference type="SUPFAM" id="SSF54909">
    <property type="entry name" value="Dimeric alpha+beta barrel"/>
    <property type="match status" value="2"/>
</dbReference>
<dbReference type="SMART" id="SM00886">
    <property type="entry name" value="Dabb"/>
    <property type="match status" value="2"/>
</dbReference>
<proteinExistence type="predicted"/>
<evidence type="ECO:0000313" key="4">
    <source>
        <dbReference type="Proteomes" id="UP000030748"/>
    </source>
</evidence>
<dbReference type="InterPro" id="IPR011008">
    <property type="entry name" value="Dimeric_a/b-barrel"/>
</dbReference>
<name>A0A022QL55_ERYGU</name>
<dbReference type="eggNOG" id="ENOG502QTKV">
    <property type="taxonomic scope" value="Eukaryota"/>
</dbReference>
<comment type="subunit">
    <text evidence="1">Homodimer.</text>
</comment>
<reference evidence="3 4" key="1">
    <citation type="journal article" date="2013" name="Proc. Natl. Acad. Sci. U.S.A.">
        <title>Fine-scale variation in meiotic recombination in Mimulus inferred from population shotgun sequencing.</title>
        <authorList>
            <person name="Hellsten U."/>
            <person name="Wright K.M."/>
            <person name="Jenkins J."/>
            <person name="Shu S."/>
            <person name="Yuan Y."/>
            <person name="Wessler S.R."/>
            <person name="Schmutz J."/>
            <person name="Willis J.H."/>
            <person name="Rokhsar D.S."/>
        </authorList>
    </citation>
    <scope>NUCLEOTIDE SEQUENCE [LARGE SCALE GENOMIC DNA]</scope>
    <source>
        <strain evidence="4">cv. DUN x IM62</strain>
    </source>
</reference>
<dbReference type="InterPro" id="IPR044662">
    <property type="entry name" value="HS1/DABB1-like"/>
</dbReference>
<feature type="domain" description="Stress-response A/B barrel" evidence="2">
    <location>
        <begin position="61"/>
        <end position="155"/>
    </location>
</feature>
<organism evidence="3 4">
    <name type="scientific">Erythranthe guttata</name>
    <name type="common">Yellow monkey flower</name>
    <name type="synonym">Mimulus guttatus</name>
    <dbReference type="NCBI Taxonomy" id="4155"/>
    <lineage>
        <taxon>Eukaryota</taxon>
        <taxon>Viridiplantae</taxon>
        <taxon>Streptophyta</taxon>
        <taxon>Embryophyta</taxon>
        <taxon>Tracheophyta</taxon>
        <taxon>Spermatophyta</taxon>
        <taxon>Magnoliopsida</taxon>
        <taxon>eudicotyledons</taxon>
        <taxon>Gunneridae</taxon>
        <taxon>Pentapetalae</taxon>
        <taxon>asterids</taxon>
        <taxon>lamiids</taxon>
        <taxon>Lamiales</taxon>
        <taxon>Phrymaceae</taxon>
        <taxon>Erythranthe</taxon>
    </lineage>
</organism>
<dbReference type="PROSITE" id="PS51502">
    <property type="entry name" value="S_R_A_B_BARREL"/>
    <property type="match status" value="2"/>
</dbReference>
<evidence type="ECO:0000256" key="1">
    <source>
        <dbReference type="ARBA" id="ARBA00011738"/>
    </source>
</evidence>